<organism evidence="1">
    <name type="scientific">marine sediment metagenome</name>
    <dbReference type="NCBI Taxonomy" id="412755"/>
    <lineage>
        <taxon>unclassified sequences</taxon>
        <taxon>metagenomes</taxon>
        <taxon>ecological metagenomes</taxon>
    </lineage>
</organism>
<dbReference type="AlphaFoldDB" id="A0A0F9S597"/>
<proteinExistence type="predicted"/>
<protein>
    <recommendedName>
        <fullName evidence="2">Phage-related protein</fullName>
    </recommendedName>
</protein>
<comment type="caution">
    <text evidence="1">The sequence shown here is derived from an EMBL/GenBank/DDBJ whole genome shotgun (WGS) entry which is preliminary data.</text>
</comment>
<evidence type="ECO:0000313" key="1">
    <source>
        <dbReference type="EMBL" id="KKN24503.1"/>
    </source>
</evidence>
<sequence length="193" mass="22467">MKYTGTIFQGWGVRAILEGRKTNTRRLNGLKRVNANPDDWCQPYQLETDPTLWTWRNRTSGQVLTLRCPYGQVGDRLWVRESFSYLEDGVGFPCWYWADGNPEQGNWTPPKPSIHLPRIYSRITLELTGVKVERIQDISESDVEREGTPMVAPRPSGVDRVDFAYLWDSINSKRGYRWDVNPWVWALAFKVVE</sequence>
<evidence type="ECO:0008006" key="2">
    <source>
        <dbReference type="Google" id="ProtNLM"/>
    </source>
</evidence>
<dbReference type="EMBL" id="LAZR01002879">
    <property type="protein sequence ID" value="KKN24503.1"/>
    <property type="molecule type" value="Genomic_DNA"/>
</dbReference>
<reference evidence="1" key="1">
    <citation type="journal article" date="2015" name="Nature">
        <title>Complex archaea that bridge the gap between prokaryotes and eukaryotes.</title>
        <authorList>
            <person name="Spang A."/>
            <person name="Saw J.H."/>
            <person name="Jorgensen S.L."/>
            <person name="Zaremba-Niedzwiedzka K."/>
            <person name="Martijn J."/>
            <person name="Lind A.E."/>
            <person name="van Eijk R."/>
            <person name="Schleper C."/>
            <person name="Guy L."/>
            <person name="Ettema T.J."/>
        </authorList>
    </citation>
    <scope>NUCLEOTIDE SEQUENCE</scope>
</reference>
<gene>
    <name evidence="1" type="ORF">LCGC14_0894430</name>
</gene>
<accession>A0A0F9S597</accession>
<name>A0A0F9S597_9ZZZZ</name>